<dbReference type="AlphaFoldDB" id="A0A6J7EN39"/>
<feature type="transmembrane region" description="Helical" evidence="6">
    <location>
        <begin position="247"/>
        <end position="268"/>
    </location>
</feature>
<reference evidence="8" key="1">
    <citation type="submission" date="2020-05" db="EMBL/GenBank/DDBJ databases">
        <authorList>
            <person name="Chiriac C."/>
            <person name="Salcher M."/>
            <person name="Ghai R."/>
            <person name="Kavagutti S V."/>
        </authorList>
    </citation>
    <scope>NUCLEOTIDE SEQUENCE</scope>
</reference>
<evidence type="ECO:0000256" key="3">
    <source>
        <dbReference type="ARBA" id="ARBA00022692"/>
    </source>
</evidence>
<dbReference type="InterPro" id="IPR036259">
    <property type="entry name" value="MFS_trans_sf"/>
</dbReference>
<proteinExistence type="predicted"/>
<evidence type="ECO:0000259" key="7">
    <source>
        <dbReference type="PROSITE" id="PS50850"/>
    </source>
</evidence>
<gene>
    <name evidence="8" type="ORF">UFOPK3376_01696</name>
</gene>
<dbReference type="InterPro" id="IPR020846">
    <property type="entry name" value="MFS_dom"/>
</dbReference>
<organism evidence="8">
    <name type="scientific">freshwater metagenome</name>
    <dbReference type="NCBI Taxonomy" id="449393"/>
    <lineage>
        <taxon>unclassified sequences</taxon>
        <taxon>metagenomes</taxon>
        <taxon>ecological metagenomes</taxon>
    </lineage>
</organism>
<keyword evidence="5 6" id="KW-0472">Membrane</keyword>
<accession>A0A6J7EN39</accession>
<feature type="transmembrane region" description="Helical" evidence="6">
    <location>
        <begin position="303"/>
        <end position="326"/>
    </location>
</feature>
<comment type="subcellular location">
    <subcellularLocation>
        <location evidence="1">Cell membrane</location>
        <topology evidence="1">Multi-pass membrane protein</topology>
    </subcellularLocation>
</comment>
<dbReference type="InterPro" id="IPR050189">
    <property type="entry name" value="MFS_Efflux_Transporters"/>
</dbReference>
<evidence type="ECO:0000256" key="6">
    <source>
        <dbReference type="SAM" id="Phobius"/>
    </source>
</evidence>
<keyword evidence="4 6" id="KW-1133">Transmembrane helix</keyword>
<dbReference type="PROSITE" id="PS50850">
    <property type="entry name" value="MFS"/>
    <property type="match status" value="1"/>
</dbReference>
<name>A0A6J7EN39_9ZZZZ</name>
<dbReference type="Pfam" id="PF07690">
    <property type="entry name" value="MFS_1"/>
    <property type="match status" value="1"/>
</dbReference>
<dbReference type="GO" id="GO:0005886">
    <property type="term" value="C:plasma membrane"/>
    <property type="evidence" value="ECO:0007669"/>
    <property type="project" value="UniProtKB-SubCell"/>
</dbReference>
<keyword evidence="2" id="KW-1003">Cell membrane</keyword>
<feature type="transmembrane region" description="Helical" evidence="6">
    <location>
        <begin position="82"/>
        <end position="101"/>
    </location>
</feature>
<evidence type="ECO:0000256" key="2">
    <source>
        <dbReference type="ARBA" id="ARBA00022475"/>
    </source>
</evidence>
<dbReference type="PANTHER" id="PTHR43124">
    <property type="entry name" value="PURINE EFFLUX PUMP PBUE"/>
    <property type="match status" value="1"/>
</dbReference>
<dbReference type="SUPFAM" id="SSF103473">
    <property type="entry name" value="MFS general substrate transporter"/>
    <property type="match status" value="1"/>
</dbReference>
<feature type="transmembrane region" description="Helical" evidence="6">
    <location>
        <begin position="140"/>
        <end position="162"/>
    </location>
</feature>
<sequence length="394" mass="40657">MLSARLDSSYASEVRSAITPLTLAKIGANGAYRFAPPFLATIAADLHTSLPTIGAALAVGELGGLTAPLLGRVAGRLTRRTAICGGLLGIGLAAAGCALSRNVVQLGAFLALLTMAKIVFDVGVMAWISDRVPYTQRGRVIGLAETAWAGGLFIGVVAMGLVTGVSSWRWGYAVGIVAVTGLAALLRHQLPDEPPPVQTVPAHDHVKPRLGNGWWVIAAALTLTASAQAVTVTFGKWLQDGFGFTDTHLAIVIFGMGGVELAATSSMIRFSDRLGKRRSATIGALLIIPCAVGLAVSSNHVVIALPLLALYIGVFEFAIVSAIPLASNLIPAHPSRGLGLMVGSGTLGRSLMSAPATAAFTSHGMWLPATIGAGCATATVLSYWRYGVSLDTRS</sequence>
<dbReference type="InterPro" id="IPR011701">
    <property type="entry name" value="MFS"/>
</dbReference>
<dbReference type="PANTHER" id="PTHR43124:SF3">
    <property type="entry name" value="CHLORAMPHENICOL EFFLUX PUMP RV0191"/>
    <property type="match status" value="1"/>
</dbReference>
<dbReference type="Gene3D" id="1.20.1250.20">
    <property type="entry name" value="MFS general substrate transporter like domains"/>
    <property type="match status" value="2"/>
</dbReference>
<evidence type="ECO:0000256" key="4">
    <source>
        <dbReference type="ARBA" id="ARBA00022989"/>
    </source>
</evidence>
<evidence type="ECO:0000256" key="5">
    <source>
        <dbReference type="ARBA" id="ARBA00023136"/>
    </source>
</evidence>
<feature type="transmembrane region" description="Helical" evidence="6">
    <location>
        <begin position="280"/>
        <end position="297"/>
    </location>
</feature>
<feature type="transmembrane region" description="Helical" evidence="6">
    <location>
        <begin position="168"/>
        <end position="186"/>
    </location>
</feature>
<feature type="domain" description="Major facilitator superfamily (MFS) profile" evidence="7">
    <location>
        <begin position="1"/>
        <end position="394"/>
    </location>
</feature>
<protein>
    <submittedName>
        <fullName evidence="8">Unannotated protein</fullName>
    </submittedName>
</protein>
<feature type="transmembrane region" description="Helical" evidence="6">
    <location>
        <begin position="366"/>
        <end position="384"/>
    </location>
</feature>
<dbReference type="GO" id="GO:0022857">
    <property type="term" value="F:transmembrane transporter activity"/>
    <property type="evidence" value="ECO:0007669"/>
    <property type="project" value="InterPro"/>
</dbReference>
<keyword evidence="3 6" id="KW-0812">Transmembrane</keyword>
<feature type="transmembrane region" description="Helical" evidence="6">
    <location>
        <begin position="338"/>
        <end position="360"/>
    </location>
</feature>
<feature type="transmembrane region" description="Helical" evidence="6">
    <location>
        <begin position="214"/>
        <end position="235"/>
    </location>
</feature>
<feature type="transmembrane region" description="Helical" evidence="6">
    <location>
        <begin position="107"/>
        <end position="128"/>
    </location>
</feature>
<dbReference type="EMBL" id="CAFBLP010000041">
    <property type="protein sequence ID" value="CAB4882614.1"/>
    <property type="molecule type" value="Genomic_DNA"/>
</dbReference>
<evidence type="ECO:0000313" key="8">
    <source>
        <dbReference type="EMBL" id="CAB4882614.1"/>
    </source>
</evidence>
<evidence type="ECO:0000256" key="1">
    <source>
        <dbReference type="ARBA" id="ARBA00004651"/>
    </source>
</evidence>